<dbReference type="AlphaFoldDB" id="A0A382GSQ8"/>
<sequence length="484" mass="54175">IDLAPTEILFISKPADYSLPLDENNIPEFFYRHYPEGTPTEIAGTSVEWLFPVTDPTGPLPDQIDFALYQDTTSSLRFKAHGFADTQARYDSTEDMLREELVNPLIGNPYNAKFGITVGDVAFDNLTIYDRHKRMMSLMDIPQWYLPGNHDLNFESPNALFANETYKHHFGPTYYSFDEGSIHFVALNNVEYAGVEDSSRAGNYRGFISARQLDWLKNDLESVPTNKLIVIATHIPLLATADDGKSLPTTGPGTENFTELIEILNSFENIYGIAGHDSSNSFKVEINHNHGWKGTPWIAHTLAEVRGNGWTTGVVDPRGVRDAMMQDGNPNGFYLLKFDGIDVVPEFIPFPFGPDAGRRLRIALDPILESSQSDSINRGSLQAGTKLVVNLFDGGVRDTVRVSLNGFPELPMIYTVRTDPYVDLIYQKLLGTDSQIGAPTRSAHIWEYLLPNNLAIGIHRVEVTTEDEFGQIQRAAFSFEIEEQ</sequence>
<protein>
    <recommendedName>
        <fullName evidence="1">Calcineurin-like phosphoesterase C-terminal domain-containing protein</fullName>
    </recommendedName>
</protein>
<dbReference type="InterPro" id="IPR032288">
    <property type="entry name" value="Metallophos_C"/>
</dbReference>
<gene>
    <name evidence="2" type="ORF">METZ01_LOCUS230863</name>
</gene>
<evidence type="ECO:0000259" key="1">
    <source>
        <dbReference type="Pfam" id="PF16370"/>
    </source>
</evidence>
<name>A0A382GSQ8_9ZZZZ</name>
<dbReference type="SUPFAM" id="SSF56300">
    <property type="entry name" value="Metallo-dependent phosphatases"/>
    <property type="match status" value="1"/>
</dbReference>
<accession>A0A382GSQ8</accession>
<dbReference type="Gene3D" id="3.60.21.10">
    <property type="match status" value="1"/>
</dbReference>
<reference evidence="2" key="1">
    <citation type="submission" date="2018-05" db="EMBL/GenBank/DDBJ databases">
        <authorList>
            <person name="Lanie J.A."/>
            <person name="Ng W.-L."/>
            <person name="Kazmierczak K.M."/>
            <person name="Andrzejewski T.M."/>
            <person name="Davidsen T.M."/>
            <person name="Wayne K.J."/>
            <person name="Tettelin H."/>
            <person name="Glass J.I."/>
            <person name="Rusch D."/>
            <person name="Podicherti R."/>
            <person name="Tsui H.-C.T."/>
            <person name="Winkler M.E."/>
        </authorList>
    </citation>
    <scope>NUCLEOTIDE SEQUENCE</scope>
</reference>
<organism evidence="2">
    <name type="scientific">marine metagenome</name>
    <dbReference type="NCBI Taxonomy" id="408172"/>
    <lineage>
        <taxon>unclassified sequences</taxon>
        <taxon>metagenomes</taxon>
        <taxon>ecological metagenomes</taxon>
    </lineage>
</organism>
<dbReference type="Pfam" id="PF16370">
    <property type="entry name" value="MetallophosC"/>
    <property type="match status" value="1"/>
</dbReference>
<dbReference type="InterPro" id="IPR029052">
    <property type="entry name" value="Metallo-depent_PP-like"/>
</dbReference>
<dbReference type="InterPro" id="IPR051918">
    <property type="entry name" value="STPP_CPPED1"/>
</dbReference>
<dbReference type="PANTHER" id="PTHR43143">
    <property type="entry name" value="METALLOPHOSPHOESTERASE, CALCINEURIN SUPERFAMILY"/>
    <property type="match status" value="1"/>
</dbReference>
<feature type="non-terminal residue" evidence="2">
    <location>
        <position position="1"/>
    </location>
</feature>
<evidence type="ECO:0000313" key="2">
    <source>
        <dbReference type="EMBL" id="SVB78009.1"/>
    </source>
</evidence>
<feature type="domain" description="Calcineurin-like phosphoesterase C-terminal" evidence="1">
    <location>
        <begin position="310"/>
        <end position="471"/>
    </location>
</feature>
<dbReference type="EMBL" id="UINC01057153">
    <property type="protein sequence ID" value="SVB78009.1"/>
    <property type="molecule type" value="Genomic_DNA"/>
</dbReference>
<proteinExistence type="predicted"/>
<dbReference type="PANTHER" id="PTHR43143:SF6">
    <property type="entry name" value="BLL3016 PROTEIN"/>
    <property type="match status" value="1"/>
</dbReference>